<evidence type="ECO:0000259" key="5">
    <source>
        <dbReference type="Pfam" id="PF12255"/>
    </source>
</evidence>
<dbReference type="PANTHER" id="PTHR32305:SF15">
    <property type="entry name" value="PROTEIN RHSA-RELATED"/>
    <property type="match status" value="1"/>
</dbReference>
<feature type="region of interest" description="Disordered" evidence="4">
    <location>
        <begin position="2412"/>
        <end position="2479"/>
    </location>
</feature>
<evidence type="ECO:0000256" key="2">
    <source>
        <dbReference type="ARBA" id="ARBA00022525"/>
    </source>
</evidence>
<feature type="domain" description="Insecticide toxin TcdB middle/C-terminal" evidence="5">
    <location>
        <begin position="930"/>
        <end position="1061"/>
    </location>
</feature>
<accession>A0ABW1A9T1</accession>
<dbReference type="InterPro" id="IPR022385">
    <property type="entry name" value="Rhs_assc_core"/>
</dbReference>
<evidence type="ECO:0000256" key="4">
    <source>
        <dbReference type="SAM" id="MobiDB-lite"/>
    </source>
</evidence>
<comment type="subcellular location">
    <subcellularLocation>
        <location evidence="1">Secreted</location>
    </subcellularLocation>
</comment>
<feature type="compositionally biased region" description="Basic and acidic residues" evidence="4">
    <location>
        <begin position="2430"/>
        <end position="2449"/>
    </location>
</feature>
<feature type="region of interest" description="Disordered" evidence="4">
    <location>
        <begin position="2281"/>
        <end position="2324"/>
    </location>
</feature>
<protein>
    <submittedName>
        <fullName evidence="7">SpvB/TcaC N-terminal domain-containing protein</fullName>
    </submittedName>
</protein>
<dbReference type="InterPro" id="IPR022045">
    <property type="entry name" value="TcdB_toxin_mid/N"/>
</dbReference>
<dbReference type="Proteomes" id="UP001596074">
    <property type="component" value="Unassembled WGS sequence"/>
</dbReference>
<dbReference type="InterPro" id="IPR028994">
    <property type="entry name" value="Integrin_alpha_N"/>
</dbReference>
<organism evidence="7 8">
    <name type="scientific">Actinomadura rugatobispora</name>
    <dbReference type="NCBI Taxonomy" id="1994"/>
    <lineage>
        <taxon>Bacteria</taxon>
        <taxon>Bacillati</taxon>
        <taxon>Actinomycetota</taxon>
        <taxon>Actinomycetes</taxon>
        <taxon>Streptosporangiales</taxon>
        <taxon>Thermomonosporaceae</taxon>
        <taxon>Actinomadura</taxon>
    </lineage>
</organism>
<dbReference type="PANTHER" id="PTHR32305">
    <property type="match status" value="1"/>
</dbReference>
<dbReference type="NCBIfam" id="TIGR03696">
    <property type="entry name" value="Rhs_assc_core"/>
    <property type="match status" value="1"/>
</dbReference>
<keyword evidence="8" id="KW-1185">Reference proteome</keyword>
<keyword evidence="3" id="KW-0843">Virulence</keyword>
<evidence type="ECO:0000256" key="3">
    <source>
        <dbReference type="ARBA" id="ARBA00023026"/>
    </source>
</evidence>
<feature type="domain" description="Insecticide toxin TcdB middle/N-terminal" evidence="6">
    <location>
        <begin position="711"/>
        <end position="844"/>
    </location>
</feature>
<dbReference type="EMBL" id="JBHSON010000069">
    <property type="protein sequence ID" value="MFC5751423.1"/>
    <property type="molecule type" value="Genomic_DNA"/>
</dbReference>
<dbReference type="SUPFAM" id="SSF69318">
    <property type="entry name" value="Integrin alpha N-terminal domain"/>
    <property type="match status" value="1"/>
</dbReference>
<name>A0ABW1A9T1_9ACTN</name>
<comment type="caution">
    <text evidence="7">The sequence shown here is derived from an EMBL/GenBank/DDBJ whole genome shotgun (WGS) entry which is preliminary data.</text>
</comment>
<feature type="compositionally biased region" description="Basic and acidic residues" evidence="4">
    <location>
        <begin position="2603"/>
        <end position="2614"/>
    </location>
</feature>
<keyword evidence="2" id="KW-0964">Secreted</keyword>
<evidence type="ECO:0000313" key="7">
    <source>
        <dbReference type="EMBL" id="MFC5751423.1"/>
    </source>
</evidence>
<dbReference type="InterPro" id="IPR050708">
    <property type="entry name" value="T6SS_VgrG/RHS"/>
</dbReference>
<evidence type="ECO:0000256" key="1">
    <source>
        <dbReference type="ARBA" id="ARBA00004613"/>
    </source>
</evidence>
<proteinExistence type="predicted"/>
<gene>
    <name evidence="7" type="ORF">ACFPZN_37890</name>
</gene>
<reference evidence="8" key="1">
    <citation type="journal article" date="2019" name="Int. J. Syst. Evol. Microbiol.">
        <title>The Global Catalogue of Microorganisms (GCM) 10K type strain sequencing project: providing services to taxonomists for standard genome sequencing and annotation.</title>
        <authorList>
            <consortium name="The Broad Institute Genomics Platform"/>
            <consortium name="The Broad Institute Genome Sequencing Center for Infectious Disease"/>
            <person name="Wu L."/>
            <person name="Ma J."/>
        </authorList>
    </citation>
    <scope>NUCLEOTIDE SEQUENCE [LARGE SCALE GENOMIC DNA]</scope>
    <source>
        <strain evidence="8">KCTC 42087</strain>
    </source>
</reference>
<dbReference type="Pfam" id="PF12256">
    <property type="entry name" value="TcdB_toxin_midN"/>
    <property type="match status" value="1"/>
</dbReference>
<dbReference type="InterPro" id="IPR022044">
    <property type="entry name" value="TcdB_toxin_mid/C"/>
</dbReference>
<sequence>MPNLAFSRVQVPAVSPPKGGGAVRGVGEKFAAGTATGTGSMSVPIATSEARSGLGPELALTYDSANGNGPFGYGWRLSTPAITRRTDKGVPEYRDGDESDVYLLSGVEDLVPVLRPDGTRFADEVTAPGYVVHRYRPRTEGLFARIERWTRRDTGDVHWRSVTSGGVTTRYGTDRRSRVAEGTRVFSWLACESYDDKGGALVYEYVEEDARGVDLARASERHRSRGSNRYLKRIRYGNRVSRLVEPDLGKASWLFEVVFDYDEGHVEPVAPDPGVPEDEQHRFVRASPSAPHAWSERPDPFSAYRAGFEVRTHRRCLRVLMFHHIPGGDAGEPGYDGLVSSTEFDYADLDLGPTGSGRTVTVDEELSHQGSTRFGSFLRRVTQKGHVRDDTRPAAVRGGAEFATYLEESLPPVEFEYSRPEIHDELHDLDPATLPDGLDGHDHQWVDLHGEGVSGVLVEQAGAWYYHRNTSPLSPRARFGRAEPVPLSPSSPLTGAPGAARFMDLAGDGRPDLVALDGPMPGFHEHDDGEGWRPFRPFTSRLNRDTEAANLRLADLTGDGFADVLITEDDALVWHPSLAEAGFLPARRVARPYDEEESGPRAVFADGGHSALLADMSGDGLSDLVRVRNGEVCYWPNLGHGRFGAKITMDGSPLFDSPEEFDERRVLLADLDGSGTTDLVYLHRDGVRLYFNRSGNGLGDARRLNVPPPAQDFAAITPVDLLGNGTLCLVWASPSPAEAGRPLRYVDLMGGVKPHLLTRAVNNLGGETTVRYAPSTRFYLADREAGRPWLTRLPFPVHVVERVETLDRVGRLRFVTRYAYHHGDYDPVEREFRGFGMVEQWDTEHPLDPAVPAANEDAASRVPPILTRTWTHTGVHVGAEGVSNAFAGPADAGDPGEYYREPGLSHTRARALLLDDTVLPGGLTFEEERQACRALRGSVLRQEVYALDGSGTDEYPYGHPYTVTEQNYTVRMLQPRAGNEHAVFLVHAREGLTYQYERNPADPRVGHALVLEVDEYGNERRSVTLGYGRRAPDPALPERVRESQARMLATYIENDVTNAIDTPGAYLAPLPCASRTYELTGLTPVEGRRFTFDEVDAAVKAAVPLAYEQEPTPGRREKRLLDHVRGYFRRDDLTGPLPLGVVEPLALPYESYRLALTPGLVGAVHGDRVTDAMLADEARYVRLAGDDGWWAPSGRVFYSPGPADPPEAEAAHARAHFFLPHRYRDAFHTEEARTEQFVTYDAHDLLVLETCDALGNRVTVGVRELDPALSPVRGAYDYRVLQPALVMDANRNRTAIAYDALGAVAGTAVMGKPEEVPVPGDRLDPGFRADLTQAEINAVLADPTGPMAATLLGDATTRVVRDLRAYSRSPSPEGGVPTPTAVFAREVHAGAAAPVPIRVELAYGDGFGREIQRKIQAEPGPVPGSVPGSVPGAPHDADPRWVGTGWTVFNNKGKPIREYEPFFSGTHRFEPDVRAGVSTLRFYDPLERTVATLHPDRTWEKVVFDPWRQEVWDANDTVLVADPAADPHAGPHFARTDPGEYLPTWHALRTDPREAEAFAARYPDPIDRGHETRAAERTRVHAATPTVAHADALGRTAATVLHNRFAYGDAPAGAAPVEEFHRTEVVLDIQNRQREVIDAKGRVVARYVHDMAGAQIGGSSMEAGESRALPDAAGNPCLLWDGDDRRFRTLYDALRRPTGTLLREGDGAEVLIERTVYGESRPEPETGNLRGRAVEVHDQSGVVITGDYDFKGNVLSTRRRFARDYAGTIDVSADVPLDDETFTERTRYDALNRPVQLIAPHSDRPGTVVNVIQPVHNVAGLLERVNVWLDLDAEPEGPLDPATASLRAVTGVDYDAKGRRTLVDNGNGARTTYAYDPLTNRLTGLLTRRDAAAFPDDCPDPAPAAWPGCQVRNVRYTYDPAGNTTHVRDDAQQTVFFRNRRVAPGSDFTYDAVYRLIEATGREHLGQTGGTPNAPTPHSSDDLARLRLQHPEDGNAMGRYIERYTYDAVGNIESMRHRGCDPAHAGWRRAYTYDEPSALDPAVSSNRLTSTTVGGVTEPYAYDVNGNLLHMPHLPVMLWDFHDQLRMTRRQAGDNGERTFYVYDSSGARVRKVTESEPGGIKEERLYLGGFEIYRRHGSDPLERETLHVTDDEHTVARVETRVAGVEPGVPRRRVRYQYGEQVGAGALELDEAAQVISYEECSPYGSTTYQAVSGQTVEPNRYRFTGKERDEESGLYYHGARYYAPWLGRWTACDPDGLAAGPDLYVYALGNPVAFYDPSGAAPKKYQDQRSKDTAAKRQEMEQNLAKPVQKGKPKVPDPMQKRAAGFSKTPIEQHHHTGVQQAAEVGLDPKKMGQQMSSVWGRKTDPTVQAGIGDRPVWDPGFDGKQVTPHNVAKHIDFDEQAKGPKTAANLEAAGEASKWRRPATADLSERAKVDWTRTEPRPEPFLDLKTGQVTSPKGGPKASGPKVKGPKAHGPKVKGGGLVGKAIMLGVAGYVLFKTGDAYAAVQTANPAANTTDAIVEGNLSAENLAWSVTKDVYGLTPAATVTSALQFVFEPQGDNIYDQKLADRALQEGRNPFCAQCHGPGGALDPNNEWNRKAEARSKVDLKPTEADAPAGARRPAVSGRGSPPVPARPARRRSR</sequence>
<dbReference type="Pfam" id="PF12255">
    <property type="entry name" value="TcdB_toxin_midC"/>
    <property type="match status" value="1"/>
</dbReference>
<dbReference type="Gene3D" id="2.180.10.10">
    <property type="entry name" value="RHS repeat-associated core"/>
    <property type="match status" value="1"/>
</dbReference>
<evidence type="ECO:0000259" key="6">
    <source>
        <dbReference type="Pfam" id="PF12256"/>
    </source>
</evidence>
<evidence type="ECO:0000313" key="8">
    <source>
        <dbReference type="Proteomes" id="UP001596074"/>
    </source>
</evidence>
<feature type="region of interest" description="Disordered" evidence="4">
    <location>
        <begin position="2603"/>
        <end position="2644"/>
    </location>
</feature>
<feature type="compositionally biased region" description="Basic and acidic residues" evidence="4">
    <location>
        <begin position="2286"/>
        <end position="2302"/>
    </location>
</feature>
<dbReference type="RefSeq" id="WP_378287336.1">
    <property type="nucleotide sequence ID" value="NZ_JBHSON010000069.1"/>
</dbReference>
<dbReference type="InterPro" id="IPR003284">
    <property type="entry name" value="Sal_SpvB"/>
</dbReference>
<dbReference type="PRINTS" id="PR01341">
    <property type="entry name" value="SALSPVBPROT"/>
</dbReference>
<dbReference type="Pfam" id="PF03534">
    <property type="entry name" value="SpvB"/>
    <property type="match status" value="1"/>
</dbReference>